<sequence>MMGLGVGRLLVLFIMGTLSGKFGRKPFIVLGGLFYIGFLLGILVSPNVQIAFMFAILGGIANST</sequence>
<keyword evidence="2 4" id="KW-1133">Transmembrane helix</keyword>
<feature type="transmembrane region" description="Helical" evidence="4">
    <location>
        <begin position="35"/>
        <end position="61"/>
    </location>
</feature>
<dbReference type="InterPro" id="IPR036259">
    <property type="entry name" value="MFS_trans_sf"/>
</dbReference>
<comment type="caution">
    <text evidence="6">The sequence shown here is derived from an EMBL/GenBank/DDBJ whole genome shotgun (WGS) entry which is preliminary data.</text>
</comment>
<evidence type="ECO:0000259" key="5">
    <source>
        <dbReference type="PROSITE" id="PS50850"/>
    </source>
</evidence>
<dbReference type="GO" id="GO:0022857">
    <property type="term" value="F:transmembrane transporter activity"/>
    <property type="evidence" value="ECO:0007669"/>
    <property type="project" value="InterPro"/>
</dbReference>
<dbReference type="EMBL" id="VMHM01000020">
    <property type="protein sequence ID" value="TSJ92872.1"/>
    <property type="molecule type" value="Genomic_DNA"/>
</dbReference>
<dbReference type="AlphaFoldDB" id="A0A556RVF4"/>
<evidence type="ECO:0000256" key="4">
    <source>
        <dbReference type="SAM" id="Phobius"/>
    </source>
</evidence>
<proteinExistence type="predicted"/>
<evidence type="ECO:0000256" key="1">
    <source>
        <dbReference type="ARBA" id="ARBA00022692"/>
    </source>
</evidence>
<dbReference type="InterPro" id="IPR020846">
    <property type="entry name" value="MFS_dom"/>
</dbReference>
<dbReference type="SUPFAM" id="SSF103473">
    <property type="entry name" value="MFS general substrate transporter"/>
    <property type="match status" value="1"/>
</dbReference>
<evidence type="ECO:0000313" key="6">
    <source>
        <dbReference type="EMBL" id="TSJ92872.1"/>
    </source>
</evidence>
<feature type="domain" description="Major facilitator superfamily (MFS) profile" evidence="5">
    <location>
        <begin position="1"/>
        <end position="64"/>
    </location>
</feature>
<evidence type="ECO:0000256" key="2">
    <source>
        <dbReference type="ARBA" id="ARBA00022989"/>
    </source>
</evidence>
<gene>
    <name evidence="6" type="ORF">FPQ15_12950</name>
</gene>
<evidence type="ECO:0000256" key="3">
    <source>
        <dbReference type="ARBA" id="ARBA00023136"/>
    </source>
</evidence>
<keyword evidence="3 4" id="KW-0472">Membrane</keyword>
<dbReference type="Proteomes" id="UP000319483">
    <property type="component" value="Unassembled WGS sequence"/>
</dbReference>
<dbReference type="RefSeq" id="WP_144093223.1">
    <property type="nucleotide sequence ID" value="NZ_VMHM01000020.1"/>
</dbReference>
<dbReference type="Gene3D" id="1.20.1250.20">
    <property type="entry name" value="MFS general substrate transporter like domains"/>
    <property type="match status" value="1"/>
</dbReference>
<reference evidence="6 7" key="1">
    <citation type="submission" date="2019-07" db="EMBL/GenBank/DDBJ databases">
        <title>Gilliamella genomes.</title>
        <authorList>
            <person name="Zheng H."/>
        </authorList>
    </citation>
    <scope>NUCLEOTIDE SEQUENCE [LARGE SCALE GENOMIC DNA]</scope>
    <source>
        <strain evidence="6 7">W8127</strain>
    </source>
</reference>
<accession>A0A556RVF4</accession>
<organism evidence="6 7">
    <name type="scientific">Gilliamella apicola</name>
    <dbReference type="NCBI Taxonomy" id="1196095"/>
    <lineage>
        <taxon>Bacteria</taxon>
        <taxon>Pseudomonadati</taxon>
        <taxon>Pseudomonadota</taxon>
        <taxon>Gammaproteobacteria</taxon>
        <taxon>Orbales</taxon>
        <taxon>Orbaceae</taxon>
        <taxon>Gilliamella</taxon>
    </lineage>
</organism>
<keyword evidence="1 4" id="KW-0812">Transmembrane</keyword>
<dbReference type="PROSITE" id="PS50850">
    <property type="entry name" value="MFS"/>
    <property type="match status" value="1"/>
</dbReference>
<evidence type="ECO:0000313" key="7">
    <source>
        <dbReference type="Proteomes" id="UP000319483"/>
    </source>
</evidence>
<name>A0A556RVF4_9GAMM</name>
<protein>
    <submittedName>
        <fullName evidence="6">MFS transporter</fullName>
    </submittedName>
</protein>